<keyword evidence="2" id="KW-0812">Transmembrane</keyword>
<reference evidence="3 4" key="1">
    <citation type="submission" date="2017-07" db="EMBL/GenBank/DDBJ databases">
        <title>Amycolatopsis antarcticus sp. nov., isolated from the surface of an Antarcticus brown macroalga.</title>
        <authorList>
            <person name="Wang J."/>
            <person name="Leiva S."/>
            <person name="Huang J."/>
            <person name="Huang Y."/>
        </authorList>
    </citation>
    <scope>NUCLEOTIDE SEQUENCE [LARGE SCALE GENOMIC DNA]</scope>
    <source>
        <strain evidence="3 4">AU-G6</strain>
    </source>
</reference>
<evidence type="ECO:0000256" key="2">
    <source>
        <dbReference type="SAM" id="Phobius"/>
    </source>
</evidence>
<dbReference type="RefSeq" id="WP_094864064.1">
    <property type="nucleotide sequence ID" value="NZ_NKYE01000011.1"/>
</dbReference>
<keyword evidence="2" id="KW-1133">Transmembrane helix</keyword>
<gene>
    <name evidence="3" type="ORF">CFN78_18300</name>
</gene>
<dbReference type="Proteomes" id="UP000242444">
    <property type="component" value="Unassembled WGS sequence"/>
</dbReference>
<evidence type="ECO:0000313" key="3">
    <source>
        <dbReference type="EMBL" id="OZM71781.1"/>
    </source>
</evidence>
<evidence type="ECO:0000256" key="1">
    <source>
        <dbReference type="SAM" id="MobiDB-lite"/>
    </source>
</evidence>
<dbReference type="Pfam" id="PF20088">
    <property type="entry name" value="DUF6480"/>
    <property type="match status" value="1"/>
</dbReference>
<proteinExistence type="predicted"/>
<organism evidence="3 4">
    <name type="scientific">Amycolatopsis antarctica</name>
    <dbReference type="NCBI Taxonomy" id="1854586"/>
    <lineage>
        <taxon>Bacteria</taxon>
        <taxon>Bacillati</taxon>
        <taxon>Actinomycetota</taxon>
        <taxon>Actinomycetes</taxon>
        <taxon>Pseudonocardiales</taxon>
        <taxon>Pseudonocardiaceae</taxon>
        <taxon>Amycolatopsis</taxon>
    </lineage>
</organism>
<evidence type="ECO:0000313" key="4">
    <source>
        <dbReference type="Proteomes" id="UP000242444"/>
    </source>
</evidence>
<comment type="caution">
    <text evidence="3">The sequence shown here is derived from an EMBL/GenBank/DDBJ whole genome shotgun (WGS) entry which is preliminary data.</text>
</comment>
<dbReference type="EMBL" id="NKYE01000011">
    <property type="protein sequence ID" value="OZM71781.1"/>
    <property type="molecule type" value="Genomic_DNA"/>
</dbReference>
<dbReference type="InterPro" id="IPR045512">
    <property type="entry name" value="DUF6480"/>
</dbReference>
<protein>
    <submittedName>
        <fullName evidence="3">Uncharacterized protein</fullName>
    </submittedName>
</protein>
<name>A0A263D0A2_9PSEU</name>
<feature type="region of interest" description="Disordered" evidence="1">
    <location>
        <begin position="1"/>
        <end position="44"/>
    </location>
</feature>
<dbReference type="AlphaFoldDB" id="A0A263D0A2"/>
<accession>A0A263D0A2</accession>
<keyword evidence="2" id="KW-0472">Membrane</keyword>
<feature type="transmembrane region" description="Helical" evidence="2">
    <location>
        <begin position="49"/>
        <end position="70"/>
    </location>
</feature>
<sequence length="77" mass="7879">MTITPGPGPEPEDAPGLEEGGSVTPGDTPPDAGQTSGLSHPQPMPSRKFPIAALIVIGLLVLALVGFFLARTFELLS</sequence>
<keyword evidence="4" id="KW-1185">Reference proteome</keyword>
<dbReference type="InParanoid" id="A0A263D0A2"/>